<dbReference type="PROSITE" id="PS51257">
    <property type="entry name" value="PROKAR_LIPOPROTEIN"/>
    <property type="match status" value="1"/>
</dbReference>
<reference evidence="1 2" key="1">
    <citation type="submission" date="2023-09" db="EMBL/GenBank/DDBJ databases">
        <authorList>
            <person name="Rey-Velasco X."/>
        </authorList>
    </citation>
    <scope>NUCLEOTIDE SEQUENCE [LARGE SCALE GENOMIC DNA]</scope>
    <source>
        <strain evidence="1 2">P050</strain>
    </source>
</reference>
<evidence type="ECO:0000313" key="2">
    <source>
        <dbReference type="Proteomes" id="UP001252186"/>
    </source>
</evidence>
<name>A0ABU2Y522_9FLAO</name>
<proteinExistence type="predicted"/>
<organism evidence="1 2">
    <name type="scientific">Urechidicola vernalis</name>
    <dbReference type="NCBI Taxonomy" id="3075600"/>
    <lineage>
        <taxon>Bacteria</taxon>
        <taxon>Pseudomonadati</taxon>
        <taxon>Bacteroidota</taxon>
        <taxon>Flavobacteriia</taxon>
        <taxon>Flavobacteriales</taxon>
        <taxon>Flavobacteriaceae</taxon>
        <taxon>Urechidicola</taxon>
    </lineage>
</organism>
<protein>
    <recommendedName>
        <fullName evidence="3">Lipoprotein</fullName>
    </recommendedName>
</protein>
<sequence>MSKELRHLIIILLFFGFLSSCTSRDKTKIKITDFSEKTTRTIEPYKNDSYAMMNVWVNGFTKDTILIKLGTDESLPILKLSGTISQRWYTDYYGGGNRTLIFDPYKATEGDLEIKFELN</sequence>
<comment type="caution">
    <text evidence="1">The sequence shown here is derived from an EMBL/GenBank/DDBJ whole genome shotgun (WGS) entry which is preliminary data.</text>
</comment>
<dbReference type="EMBL" id="JAVRHV010000001">
    <property type="protein sequence ID" value="MDT0552370.1"/>
    <property type="molecule type" value="Genomic_DNA"/>
</dbReference>
<gene>
    <name evidence="1" type="ORF">RM519_03845</name>
</gene>
<evidence type="ECO:0008006" key="3">
    <source>
        <dbReference type="Google" id="ProtNLM"/>
    </source>
</evidence>
<dbReference type="RefSeq" id="WP_311592229.1">
    <property type="nucleotide sequence ID" value="NZ_JAVRHV010000001.1"/>
</dbReference>
<keyword evidence="2" id="KW-1185">Reference proteome</keyword>
<accession>A0ABU2Y522</accession>
<dbReference type="Proteomes" id="UP001252186">
    <property type="component" value="Unassembled WGS sequence"/>
</dbReference>
<evidence type="ECO:0000313" key="1">
    <source>
        <dbReference type="EMBL" id="MDT0552370.1"/>
    </source>
</evidence>